<organism evidence="4 5">
    <name type="scientific">Liquorilactobacillus nagelii</name>
    <dbReference type="NCBI Taxonomy" id="82688"/>
    <lineage>
        <taxon>Bacteria</taxon>
        <taxon>Bacillati</taxon>
        <taxon>Bacillota</taxon>
        <taxon>Bacilli</taxon>
        <taxon>Lactobacillales</taxon>
        <taxon>Lactobacillaceae</taxon>
        <taxon>Liquorilactobacillus</taxon>
    </lineage>
</organism>
<protein>
    <submittedName>
        <fullName evidence="4">Glycosyl transferase family 2</fullName>
    </submittedName>
</protein>
<dbReference type="InterPro" id="IPR003593">
    <property type="entry name" value="AAA+_ATPase"/>
</dbReference>
<dbReference type="GO" id="GO:0016887">
    <property type="term" value="F:ATP hydrolysis activity"/>
    <property type="evidence" value="ECO:0007669"/>
    <property type="project" value="InterPro"/>
</dbReference>
<accession>A0A3S6QV61</accession>
<evidence type="ECO:0000259" key="3">
    <source>
        <dbReference type="PROSITE" id="PS50893"/>
    </source>
</evidence>
<reference evidence="4 5" key="1">
    <citation type="submission" date="2016-11" db="EMBL/GenBank/DDBJ databases">
        <title>Interaction between Lactobacillus species and yeast in water kefir.</title>
        <authorList>
            <person name="Behr J."/>
            <person name="Xu D."/>
            <person name="Vogel R.F."/>
        </authorList>
    </citation>
    <scope>NUCLEOTIDE SEQUENCE [LARGE SCALE GENOMIC DNA]</scope>
    <source>
        <strain evidence="4 5">TMW 1.1827</strain>
    </source>
</reference>
<name>A0A3S6QV61_9LACO</name>
<evidence type="ECO:0000256" key="2">
    <source>
        <dbReference type="ARBA" id="ARBA00022840"/>
    </source>
</evidence>
<dbReference type="PROSITE" id="PS50893">
    <property type="entry name" value="ABC_TRANSPORTER_2"/>
    <property type="match status" value="1"/>
</dbReference>
<keyword evidence="2" id="KW-0067">ATP-binding</keyword>
<dbReference type="SMART" id="SM00382">
    <property type="entry name" value="AAA"/>
    <property type="match status" value="1"/>
</dbReference>
<evidence type="ECO:0000313" key="4">
    <source>
        <dbReference type="EMBL" id="AUJ32032.1"/>
    </source>
</evidence>
<sequence length="246" mass="26998">MKATIEVKNLQQGYGQKTVLNQINLSLMPGKILALIGPSGSGKTTLVNSIMGMLRPRKGTVRVLGQPVPDRQLLSRIGYMAQTDALYQSLSAQENLAFFGALQGLRKQQLQAQINYAAKIVRLNSSLNQLVKNFSGGMKRRLSLAIALLAVPDLLILDEPTVGIDPELRQHIWLELHHLAAQGKTILLTTHVMEDAEQADQILMIRQGAVIAQGKPQELVKKYQVTSIEEVFLTAGRKQDANSGND</sequence>
<dbReference type="InterPro" id="IPR003439">
    <property type="entry name" value="ABC_transporter-like_ATP-bd"/>
</dbReference>
<dbReference type="GO" id="GO:0016740">
    <property type="term" value="F:transferase activity"/>
    <property type="evidence" value="ECO:0007669"/>
    <property type="project" value="UniProtKB-KW"/>
</dbReference>
<keyword evidence="5" id="KW-1185">Reference proteome</keyword>
<dbReference type="EMBL" id="CP018180">
    <property type="protein sequence ID" value="AUJ32032.1"/>
    <property type="molecule type" value="Genomic_DNA"/>
</dbReference>
<evidence type="ECO:0000256" key="1">
    <source>
        <dbReference type="ARBA" id="ARBA00022741"/>
    </source>
</evidence>
<evidence type="ECO:0000313" key="5">
    <source>
        <dbReference type="Proteomes" id="UP000324497"/>
    </source>
</evidence>
<dbReference type="PANTHER" id="PTHR43038:SF3">
    <property type="entry name" value="ABC TRANSPORTER G FAMILY MEMBER 20 ISOFORM X1"/>
    <property type="match status" value="1"/>
</dbReference>
<dbReference type="CDD" id="cd03230">
    <property type="entry name" value="ABC_DR_subfamily_A"/>
    <property type="match status" value="1"/>
</dbReference>
<proteinExistence type="predicted"/>
<gene>
    <name evidence="4" type="ORF">BSQ50_05340</name>
</gene>
<dbReference type="Pfam" id="PF00005">
    <property type="entry name" value="ABC_tran"/>
    <property type="match status" value="1"/>
</dbReference>
<keyword evidence="1" id="KW-0547">Nucleotide-binding</keyword>
<dbReference type="RefSeq" id="WP_148126648.1">
    <property type="nucleotide sequence ID" value="NZ_CP018180.1"/>
</dbReference>
<dbReference type="Gene3D" id="3.40.50.300">
    <property type="entry name" value="P-loop containing nucleotide triphosphate hydrolases"/>
    <property type="match status" value="1"/>
</dbReference>
<dbReference type="InterPro" id="IPR017871">
    <property type="entry name" value="ABC_transporter-like_CS"/>
</dbReference>
<dbReference type="InterPro" id="IPR027417">
    <property type="entry name" value="P-loop_NTPase"/>
</dbReference>
<dbReference type="PROSITE" id="PS00211">
    <property type="entry name" value="ABC_TRANSPORTER_1"/>
    <property type="match status" value="1"/>
</dbReference>
<dbReference type="Proteomes" id="UP000324497">
    <property type="component" value="Chromosome"/>
</dbReference>
<feature type="domain" description="ABC transporter" evidence="3">
    <location>
        <begin position="5"/>
        <end position="232"/>
    </location>
</feature>
<dbReference type="AlphaFoldDB" id="A0A3S6QV61"/>
<dbReference type="PANTHER" id="PTHR43038">
    <property type="entry name" value="ATP-BINDING CASSETTE, SUB-FAMILY H, MEMBER 1"/>
    <property type="match status" value="1"/>
</dbReference>
<dbReference type="GO" id="GO:0005524">
    <property type="term" value="F:ATP binding"/>
    <property type="evidence" value="ECO:0007669"/>
    <property type="project" value="UniProtKB-KW"/>
</dbReference>
<dbReference type="KEGG" id="lng:BSQ50_05340"/>
<dbReference type="SUPFAM" id="SSF52540">
    <property type="entry name" value="P-loop containing nucleoside triphosphate hydrolases"/>
    <property type="match status" value="1"/>
</dbReference>
<keyword evidence="4" id="KW-0808">Transferase</keyword>